<dbReference type="RefSeq" id="WP_124428225.1">
    <property type="nucleotide sequence ID" value="NZ_BHXC01000007.1"/>
</dbReference>
<evidence type="ECO:0000313" key="2">
    <source>
        <dbReference type="Proteomes" id="UP000288351"/>
    </source>
</evidence>
<dbReference type="Proteomes" id="UP000288351">
    <property type="component" value="Unassembled WGS sequence"/>
</dbReference>
<comment type="caution">
    <text evidence="1">The sequence shown here is derived from an EMBL/GenBank/DDBJ whole genome shotgun (WGS) entry which is preliminary data.</text>
</comment>
<reference evidence="1 2" key="1">
    <citation type="journal article" date="2019" name="Microbiol. Resour. Announc.">
        <title>Draft Genome Sequence of the Most Traditional epsilon-Poly-l-Lysine Producer, Streptomyces albulus NBRC14147.</title>
        <authorList>
            <person name="Yamanaka K."/>
            <person name="Hamano Y."/>
        </authorList>
    </citation>
    <scope>NUCLEOTIDE SEQUENCE [LARGE SCALE GENOMIC DNA]</scope>
    <source>
        <strain evidence="1 2">NBRC 14147</strain>
    </source>
</reference>
<name>A0A401RBI6_STRNR</name>
<dbReference type="EMBL" id="BHXC01000007">
    <property type="protein sequence ID" value="GCB95025.1"/>
    <property type="molecule type" value="Genomic_DNA"/>
</dbReference>
<sequence>MREVTEERMLWLLHSDTSSHHPQLTLVAIDGADASRAERTARTAFERTPAPRSWLESSPLVRRRLVGACRTVPTIELIHLADVEPAHLPEESFRLCLSQIAEEGPGGRFVVALTTVPQDTRATAAEAARGVLRDRIDGFASPEQWVGLRALAALTNVVCRETATVDLPDDEDLLAVYDRYTVGELTSASD</sequence>
<evidence type="ECO:0000313" key="1">
    <source>
        <dbReference type="EMBL" id="GCB95025.1"/>
    </source>
</evidence>
<protein>
    <submittedName>
        <fullName evidence="1">Uncharacterized protein</fullName>
    </submittedName>
</protein>
<gene>
    <name evidence="1" type="ORF">SALB_07828</name>
</gene>
<dbReference type="AlphaFoldDB" id="A0A401RBI6"/>
<accession>A0A401RBI6</accession>
<organism evidence="1 2">
    <name type="scientific">Streptomyces noursei</name>
    <name type="common">Streptomyces albulus</name>
    <dbReference type="NCBI Taxonomy" id="1971"/>
    <lineage>
        <taxon>Bacteria</taxon>
        <taxon>Bacillati</taxon>
        <taxon>Actinomycetota</taxon>
        <taxon>Actinomycetes</taxon>
        <taxon>Kitasatosporales</taxon>
        <taxon>Streptomycetaceae</taxon>
        <taxon>Streptomyces</taxon>
    </lineage>
</organism>
<proteinExistence type="predicted"/>